<dbReference type="InterPro" id="IPR035235">
    <property type="entry name" value="DUF5343"/>
</dbReference>
<sequence length="213" mass="23852">MSLPTSYMNSVKRIPDILEAIQTAQAPQTFHTRFLEQLGFKSKGDRLVIGVLKDLGFLDEKGTPTERYYRFLDQSHSGAVLAEGIREAWSDLFAINVNAHQMQKAEFVGKLKTLSQGQLSDRVIDCHYMTFGALVKNADFTSHSVRQRPKVETERSEPKEVDKTKMDSSSSGHGGGSKLEFGGLVYNIQIVLPESRDPVVYDALFKSLKEHLS</sequence>
<reference evidence="3" key="1">
    <citation type="submission" date="2016-10" db="EMBL/GenBank/DDBJ databases">
        <authorList>
            <person name="Varghese N."/>
            <person name="Submissions S."/>
        </authorList>
    </citation>
    <scope>NUCLEOTIDE SEQUENCE [LARGE SCALE GENOMIC DNA]</scope>
    <source>
        <strain evidence="3">JCM 15604</strain>
    </source>
</reference>
<dbReference type="AlphaFoldDB" id="A0A1I5M503"/>
<evidence type="ECO:0000256" key="1">
    <source>
        <dbReference type="SAM" id="MobiDB-lite"/>
    </source>
</evidence>
<gene>
    <name evidence="2" type="ORF">SAMN05216177_10137</name>
</gene>
<dbReference type="RefSeq" id="WP_074912894.1">
    <property type="nucleotide sequence ID" value="NZ_FOXK01000001.1"/>
</dbReference>
<feature type="region of interest" description="Disordered" evidence="1">
    <location>
        <begin position="145"/>
        <end position="175"/>
    </location>
</feature>
<accession>A0A1I5M503</accession>
<keyword evidence="3" id="KW-1185">Reference proteome</keyword>
<feature type="compositionally biased region" description="Basic and acidic residues" evidence="1">
    <location>
        <begin position="149"/>
        <end position="166"/>
    </location>
</feature>
<protein>
    <recommendedName>
        <fullName evidence="4">DUF5343 domain-containing protein</fullName>
    </recommendedName>
</protein>
<dbReference type="Pfam" id="PF17278">
    <property type="entry name" value="DUF5343"/>
    <property type="match status" value="1"/>
</dbReference>
<dbReference type="Proteomes" id="UP000182025">
    <property type="component" value="Unassembled WGS sequence"/>
</dbReference>
<dbReference type="OrthoDB" id="5186897at2"/>
<name>A0A1I5M503_9GAMM</name>
<evidence type="ECO:0000313" key="3">
    <source>
        <dbReference type="Proteomes" id="UP000182025"/>
    </source>
</evidence>
<evidence type="ECO:0000313" key="2">
    <source>
        <dbReference type="EMBL" id="SFP04684.1"/>
    </source>
</evidence>
<organism evidence="2 3">
    <name type="scientific">Ectopseudomonas toyotomiensis</name>
    <dbReference type="NCBI Taxonomy" id="554344"/>
    <lineage>
        <taxon>Bacteria</taxon>
        <taxon>Pseudomonadati</taxon>
        <taxon>Pseudomonadota</taxon>
        <taxon>Gammaproteobacteria</taxon>
        <taxon>Pseudomonadales</taxon>
        <taxon>Pseudomonadaceae</taxon>
        <taxon>Ectopseudomonas</taxon>
    </lineage>
</organism>
<evidence type="ECO:0008006" key="4">
    <source>
        <dbReference type="Google" id="ProtNLM"/>
    </source>
</evidence>
<dbReference type="EMBL" id="FOXK01000001">
    <property type="protein sequence ID" value="SFP04684.1"/>
    <property type="molecule type" value="Genomic_DNA"/>
</dbReference>
<proteinExistence type="predicted"/>